<reference evidence="5" key="2">
    <citation type="submission" date="2025-08" db="UniProtKB">
        <authorList>
            <consortium name="RefSeq"/>
        </authorList>
    </citation>
    <scope>IDENTIFICATION</scope>
    <source>
        <tissue evidence="5">Leaf</tissue>
    </source>
</reference>
<evidence type="ECO:0000259" key="3">
    <source>
        <dbReference type="Pfam" id="PF05617"/>
    </source>
</evidence>
<dbReference type="GO" id="GO:2000008">
    <property type="term" value="P:regulation of protein localization to cell surface"/>
    <property type="evidence" value="ECO:0007669"/>
    <property type="project" value="TreeGrafter"/>
</dbReference>
<keyword evidence="4" id="KW-1185">Reference proteome</keyword>
<gene>
    <name evidence="5" type="primary">LOC104241963</name>
</gene>
<reference evidence="4" key="1">
    <citation type="journal article" date="2013" name="Genome Biol.">
        <title>Reference genomes and transcriptomes of Nicotiana sylvestris and Nicotiana tomentosiformis.</title>
        <authorList>
            <person name="Sierro N."/>
            <person name="Battey J.N."/>
            <person name="Ouadi S."/>
            <person name="Bovet L."/>
            <person name="Goepfert S."/>
            <person name="Bakaher N."/>
            <person name="Peitsch M.C."/>
            <person name="Ivanov N.V."/>
        </authorList>
    </citation>
    <scope>NUCLEOTIDE SEQUENCE [LARGE SCALE GENOMIC DNA]</scope>
</reference>
<evidence type="ECO:0000313" key="4">
    <source>
        <dbReference type="Proteomes" id="UP000189701"/>
    </source>
</evidence>
<dbReference type="Proteomes" id="UP000189701">
    <property type="component" value="Unplaced"/>
</dbReference>
<dbReference type="Pfam" id="PF05617">
    <property type="entry name" value="Prolamin_like"/>
    <property type="match status" value="1"/>
</dbReference>
<dbReference type="PANTHER" id="PTHR31181:SF67">
    <property type="entry name" value="PROLAMIN-LIKE PROTEIN (DUF1278)"/>
    <property type="match status" value="1"/>
</dbReference>
<dbReference type="GO" id="GO:0080155">
    <property type="term" value="P:regulation of double fertilization forming a zygote and endosperm"/>
    <property type="evidence" value="ECO:0007669"/>
    <property type="project" value="TreeGrafter"/>
</dbReference>
<dbReference type="GO" id="GO:0031982">
    <property type="term" value="C:vesicle"/>
    <property type="evidence" value="ECO:0007669"/>
    <property type="project" value="TreeGrafter"/>
</dbReference>
<evidence type="ECO:0000313" key="5">
    <source>
        <dbReference type="RefSeq" id="XP_009795240.1"/>
    </source>
</evidence>
<evidence type="ECO:0000256" key="2">
    <source>
        <dbReference type="SAM" id="MobiDB-lite"/>
    </source>
</evidence>
<protein>
    <submittedName>
        <fullName evidence="5">Uncharacterized protein LOC104241963</fullName>
    </submittedName>
</protein>
<dbReference type="InterPro" id="IPR008502">
    <property type="entry name" value="Prolamin-like"/>
</dbReference>
<proteinExistence type="predicted"/>
<accession>A0A1U7Y8S4</accession>
<keyword evidence="1" id="KW-0732">Signal</keyword>
<name>A0A1U7Y8S4_NICSY</name>
<dbReference type="eggNOG" id="ENOG502S9MP">
    <property type="taxonomic scope" value="Eukaryota"/>
</dbReference>
<dbReference type="RefSeq" id="XP_009795240.1">
    <property type="nucleotide sequence ID" value="XM_009796938.1"/>
</dbReference>
<sequence>MRGRGRGRRRAQPGARAATPVVEPQASILPVAPAVSQSGGGEQTPATRTPEQMALVLDSNSSASRGSSSSCCGSGRWWIIYDVANVAWRVEAVLAQGSGQGSDKRPVILLGSVAAKSGGQPSGGRPRDVVQSGGTQLRCYTFPARPESEASDAVITELVYSTIVTILCIKLLTAPIFAQEFNAGLLPGLFPINPEEIRKCFQTVTAIPRCIEEILTSFLTIQLNLLGTQCCKAALEIDDSCWPKIFPFNPFFPPDLKNFCYTQPGIIPPPPPLF</sequence>
<dbReference type="STRING" id="4096.A0A1U7Y8S4"/>
<feature type="domain" description="Prolamin-like" evidence="3">
    <location>
        <begin position="199"/>
        <end position="260"/>
    </location>
</feature>
<dbReference type="AlphaFoldDB" id="A0A1U7Y8S4"/>
<feature type="compositionally biased region" description="Basic residues" evidence="2">
    <location>
        <begin position="1"/>
        <end position="11"/>
    </location>
</feature>
<dbReference type="GO" id="GO:0005576">
    <property type="term" value="C:extracellular region"/>
    <property type="evidence" value="ECO:0007669"/>
    <property type="project" value="TreeGrafter"/>
</dbReference>
<dbReference type="PANTHER" id="PTHR31181">
    <property type="entry name" value="EGG CELL-SECRETED PROTEIN 1.4"/>
    <property type="match status" value="1"/>
</dbReference>
<dbReference type="GO" id="GO:0009567">
    <property type="term" value="P:double fertilization forming a zygote and endosperm"/>
    <property type="evidence" value="ECO:0007669"/>
    <property type="project" value="TreeGrafter"/>
</dbReference>
<feature type="region of interest" description="Disordered" evidence="2">
    <location>
        <begin position="1"/>
        <end position="49"/>
    </location>
</feature>
<evidence type="ECO:0000256" key="1">
    <source>
        <dbReference type="ARBA" id="ARBA00022729"/>
    </source>
</evidence>
<organism evidence="4 5">
    <name type="scientific">Nicotiana sylvestris</name>
    <name type="common">Wood tobacco</name>
    <name type="synonym">South American tobacco</name>
    <dbReference type="NCBI Taxonomy" id="4096"/>
    <lineage>
        <taxon>Eukaryota</taxon>
        <taxon>Viridiplantae</taxon>
        <taxon>Streptophyta</taxon>
        <taxon>Embryophyta</taxon>
        <taxon>Tracheophyta</taxon>
        <taxon>Spermatophyta</taxon>
        <taxon>Magnoliopsida</taxon>
        <taxon>eudicotyledons</taxon>
        <taxon>Gunneridae</taxon>
        <taxon>Pentapetalae</taxon>
        <taxon>asterids</taxon>
        <taxon>lamiids</taxon>
        <taxon>Solanales</taxon>
        <taxon>Solanaceae</taxon>
        <taxon>Nicotianoideae</taxon>
        <taxon>Nicotianeae</taxon>
        <taxon>Nicotiana</taxon>
    </lineage>
</organism>